<reference evidence="1" key="2">
    <citation type="submission" date="2023-05" db="EMBL/GenBank/DDBJ databases">
        <authorList>
            <person name="Fouks B."/>
        </authorList>
    </citation>
    <scope>NUCLEOTIDE SEQUENCE</scope>
    <source>
        <strain evidence="1">Stay&amp;Tobe</strain>
        <tissue evidence="1">Testes</tissue>
    </source>
</reference>
<dbReference type="Proteomes" id="UP001233999">
    <property type="component" value="Unassembled WGS sequence"/>
</dbReference>
<dbReference type="AlphaFoldDB" id="A0AAD8ESW5"/>
<sequence>LTNICSTYGGSLLQKAPSGSRPSLEQLLDVAPPDGVDLISKLLVFNPHKRLTAVQALEHSYVRRMLSVDLMPPLRDDIQLSVDEYRNKLYELMSSGPKPHSRQNKLSRSIRNQKIGDLGQVQQIYQPNTWSRRTQGSYSKKGRHLSAEMLTVHSVPEQRTVSVPIGHLLPTQSDINLRGRIVAVPLAQSKRPHPLSQAVHPHQQQTIHLSRTTAESVHRANGDGPNQQHIEQPKLVANYFRTRSSIVPLPRGGNHKTKSAQHQQISQVKHQYRNNGVIPLSGHDTITTSTVHALRW</sequence>
<evidence type="ECO:0000313" key="1">
    <source>
        <dbReference type="EMBL" id="KAJ9601618.1"/>
    </source>
</evidence>
<keyword evidence="2" id="KW-1185">Reference proteome</keyword>
<gene>
    <name evidence="1" type="ORF">L9F63_000226</name>
</gene>
<dbReference type="InterPro" id="IPR011009">
    <property type="entry name" value="Kinase-like_dom_sf"/>
</dbReference>
<reference evidence="1" key="1">
    <citation type="journal article" date="2023" name="IScience">
        <title>Live-bearing cockroach genome reveals convergent evolutionary mechanisms linked to viviparity in insects and beyond.</title>
        <authorList>
            <person name="Fouks B."/>
            <person name="Harrison M.C."/>
            <person name="Mikhailova A.A."/>
            <person name="Marchal E."/>
            <person name="English S."/>
            <person name="Carruthers M."/>
            <person name="Jennings E.C."/>
            <person name="Chiamaka E.L."/>
            <person name="Frigard R.A."/>
            <person name="Pippel M."/>
            <person name="Attardo G.M."/>
            <person name="Benoit J.B."/>
            <person name="Bornberg-Bauer E."/>
            <person name="Tobe S.S."/>
        </authorList>
    </citation>
    <scope>NUCLEOTIDE SEQUENCE</scope>
    <source>
        <strain evidence="1">Stay&amp;Tobe</strain>
    </source>
</reference>
<evidence type="ECO:0008006" key="3">
    <source>
        <dbReference type="Google" id="ProtNLM"/>
    </source>
</evidence>
<proteinExistence type="predicted"/>
<name>A0AAD8ESW5_DIPPU</name>
<dbReference type="SUPFAM" id="SSF56112">
    <property type="entry name" value="Protein kinase-like (PK-like)"/>
    <property type="match status" value="1"/>
</dbReference>
<protein>
    <recommendedName>
        <fullName evidence="3">Mitogen-activated protein kinase 15</fullName>
    </recommendedName>
</protein>
<dbReference type="EMBL" id="JASPKZ010000007">
    <property type="protein sequence ID" value="KAJ9601618.1"/>
    <property type="molecule type" value="Genomic_DNA"/>
</dbReference>
<evidence type="ECO:0000313" key="2">
    <source>
        <dbReference type="Proteomes" id="UP001233999"/>
    </source>
</evidence>
<dbReference type="Gene3D" id="1.10.510.10">
    <property type="entry name" value="Transferase(Phosphotransferase) domain 1"/>
    <property type="match status" value="1"/>
</dbReference>
<comment type="caution">
    <text evidence="1">The sequence shown here is derived from an EMBL/GenBank/DDBJ whole genome shotgun (WGS) entry which is preliminary data.</text>
</comment>
<dbReference type="Gene3D" id="3.30.200.20">
    <property type="entry name" value="Phosphorylase Kinase, domain 1"/>
    <property type="match status" value="1"/>
</dbReference>
<accession>A0AAD8ESW5</accession>
<feature type="non-terminal residue" evidence="1">
    <location>
        <position position="296"/>
    </location>
</feature>
<organism evidence="1 2">
    <name type="scientific">Diploptera punctata</name>
    <name type="common">Pacific beetle cockroach</name>
    <dbReference type="NCBI Taxonomy" id="6984"/>
    <lineage>
        <taxon>Eukaryota</taxon>
        <taxon>Metazoa</taxon>
        <taxon>Ecdysozoa</taxon>
        <taxon>Arthropoda</taxon>
        <taxon>Hexapoda</taxon>
        <taxon>Insecta</taxon>
        <taxon>Pterygota</taxon>
        <taxon>Neoptera</taxon>
        <taxon>Polyneoptera</taxon>
        <taxon>Dictyoptera</taxon>
        <taxon>Blattodea</taxon>
        <taxon>Blaberoidea</taxon>
        <taxon>Blaberidae</taxon>
        <taxon>Diplopterinae</taxon>
        <taxon>Diploptera</taxon>
    </lineage>
</organism>